<feature type="region of interest" description="Disordered" evidence="1">
    <location>
        <begin position="1"/>
        <end position="52"/>
    </location>
</feature>
<keyword evidence="3" id="KW-1185">Reference proteome</keyword>
<proteinExistence type="predicted"/>
<comment type="caution">
    <text evidence="2">The sequence shown here is derived from an EMBL/GenBank/DDBJ whole genome shotgun (WGS) entry which is preliminary data.</text>
</comment>
<protein>
    <submittedName>
        <fullName evidence="2">Uncharacterized protein</fullName>
    </submittedName>
</protein>
<dbReference type="AlphaFoldDB" id="A0A8J3LEK0"/>
<name>A0A8J3LEK0_9ACTN</name>
<evidence type="ECO:0000313" key="2">
    <source>
        <dbReference type="EMBL" id="GIG71652.1"/>
    </source>
</evidence>
<evidence type="ECO:0000256" key="1">
    <source>
        <dbReference type="SAM" id="MobiDB-lite"/>
    </source>
</evidence>
<gene>
    <name evidence="2" type="ORF">Pfl04_00560</name>
</gene>
<organism evidence="2 3">
    <name type="scientific">Planosporangium flavigriseum</name>
    <dbReference type="NCBI Taxonomy" id="373681"/>
    <lineage>
        <taxon>Bacteria</taxon>
        <taxon>Bacillati</taxon>
        <taxon>Actinomycetota</taxon>
        <taxon>Actinomycetes</taxon>
        <taxon>Micromonosporales</taxon>
        <taxon>Micromonosporaceae</taxon>
        <taxon>Planosporangium</taxon>
    </lineage>
</organism>
<accession>A0A8J3LEK0</accession>
<sequence length="52" mass="5600">MLIKPSWRTVSDAAADAPLTQPPQPSQVKDSRQCPDGAPSRVLAYARPAVVR</sequence>
<reference evidence="2" key="1">
    <citation type="submission" date="2021-01" db="EMBL/GenBank/DDBJ databases">
        <title>Whole genome shotgun sequence of Planosporangium flavigriseum NBRC 105377.</title>
        <authorList>
            <person name="Komaki H."/>
            <person name="Tamura T."/>
        </authorList>
    </citation>
    <scope>NUCLEOTIDE SEQUENCE</scope>
    <source>
        <strain evidence="2">NBRC 105377</strain>
    </source>
</reference>
<dbReference type="Proteomes" id="UP000653674">
    <property type="component" value="Unassembled WGS sequence"/>
</dbReference>
<evidence type="ECO:0000313" key="3">
    <source>
        <dbReference type="Proteomes" id="UP000653674"/>
    </source>
</evidence>
<dbReference type="EMBL" id="BONU01000001">
    <property type="protein sequence ID" value="GIG71652.1"/>
    <property type="molecule type" value="Genomic_DNA"/>
</dbReference>